<reference evidence="2" key="1">
    <citation type="submission" date="2019-12" db="EMBL/GenBank/DDBJ databases">
        <title>An insight into the sialome of adult female Ixodes ricinus ticks feeding for 6 days.</title>
        <authorList>
            <person name="Perner J."/>
            <person name="Ribeiro J.M.C."/>
        </authorList>
    </citation>
    <scope>NUCLEOTIDE SEQUENCE</scope>
    <source>
        <strain evidence="2">Semi-engorged</strain>
        <tissue evidence="2">Salivary glands</tissue>
    </source>
</reference>
<organism evidence="2">
    <name type="scientific">Ixodes ricinus</name>
    <name type="common">Common tick</name>
    <name type="synonym">Acarus ricinus</name>
    <dbReference type="NCBI Taxonomy" id="34613"/>
    <lineage>
        <taxon>Eukaryota</taxon>
        <taxon>Metazoa</taxon>
        <taxon>Ecdysozoa</taxon>
        <taxon>Arthropoda</taxon>
        <taxon>Chelicerata</taxon>
        <taxon>Arachnida</taxon>
        <taxon>Acari</taxon>
        <taxon>Parasitiformes</taxon>
        <taxon>Ixodida</taxon>
        <taxon>Ixodoidea</taxon>
        <taxon>Ixodidae</taxon>
        <taxon>Ixodinae</taxon>
        <taxon>Ixodes</taxon>
    </lineage>
</organism>
<protein>
    <submittedName>
        <fullName evidence="2">Uncharacterized protein</fullName>
    </submittedName>
</protein>
<evidence type="ECO:0000313" key="2">
    <source>
        <dbReference type="EMBL" id="MXU86242.1"/>
    </source>
</evidence>
<dbReference type="EMBL" id="GIFC01004159">
    <property type="protein sequence ID" value="MXU86242.1"/>
    <property type="molecule type" value="Transcribed_RNA"/>
</dbReference>
<keyword evidence="1" id="KW-0472">Membrane</keyword>
<keyword evidence="1" id="KW-1133">Transmembrane helix</keyword>
<keyword evidence="1" id="KW-0812">Transmembrane</keyword>
<evidence type="ECO:0000256" key="1">
    <source>
        <dbReference type="SAM" id="Phobius"/>
    </source>
</evidence>
<proteinExistence type="predicted"/>
<name>A0A6B0U191_IXORI</name>
<dbReference type="AlphaFoldDB" id="A0A6B0U191"/>
<accession>A0A6B0U191</accession>
<feature type="transmembrane region" description="Helical" evidence="1">
    <location>
        <begin position="35"/>
        <end position="54"/>
    </location>
</feature>
<sequence length="90" mass="10499">MTILSGETSSKYLRNSLSQERRSLWLAQSIRKFKAGYIGIVILQHVYFVAFMVMKCRRTLSYAEMHSCARQAHSQFSYFIFSKVSLIFGF</sequence>